<reference evidence="2" key="1">
    <citation type="submission" date="2018-05" db="EMBL/GenBank/DDBJ databases">
        <authorList>
            <person name="Lanie J.A."/>
            <person name="Ng W.-L."/>
            <person name="Kazmierczak K.M."/>
            <person name="Andrzejewski T.M."/>
            <person name="Davidsen T.M."/>
            <person name="Wayne K.J."/>
            <person name="Tettelin H."/>
            <person name="Glass J.I."/>
            <person name="Rusch D."/>
            <person name="Podicherti R."/>
            <person name="Tsui H.-C.T."/>
            <person name="Winkler M.E."/>
        </authorList>
    </citation>
    <scope>NUCLEOTIDE SEQUENCE</scope>
</reference>
<organism evidence="2">
    <name type="scientific">marine metagenome</name>
    <dbReference type="NCBI Taxonomy" id="408172"/>
    <lineage>
        <taxon>unclassified sequences</taxon>
        <taxon>metagenomes</taxon>
        <taxon>ecological metagenomes</taxon>
    </lineage>
</organism>
<gene>
    <name evidence="2" type="ORF">METZ01_LOCUS342393</name>
</gene>
<evidence type="ECO:0000313" key="2">
    <source>
        <dbReference type="EMBL" id="SVC89539.1"/>
    </source>
</evidence>
<dbReference type="AlphaFoldDB" id="A0A382QVL9"/>
<keyword evidence="1" id="KW-1133">Transmembrane helix</keyword>
<proteinExistence type="predicted"/>
<evidence type="ECO:0008006" key="3">
    <source>
        <dbReference type="Google" id="ProtNLM"/>
    </source>
</evidence>
<evidence type="ECO:0000256" key="1">
    <source>
        <dbReference type="SAM" id="Phobius"/>
    </source>
</evidence>
<accession>A0A382QVL9</accession>
<keyword evidence="1" id="KW-0472">Membrane</keyword>
<dbReference type="PANTHER" id="PTHR34543:SF1">
    <property type="entry name" value="PROTEIN ABA DEFICIENT 4, CHLOROPLASTIC"/>
    <property type="match status" value="1"/>
</dbReference>
<dbReference type="PANTHER" id="PTHR34543">
    <property type="entry name" value="PROTEIN ABA DEFICIENT 4, CHLOROPLASTIC"/>
    <property type="match status" value="1"/>
</dbReference>
<dbReference type="Pfam" id="PF14108">
    <property type="entry name" value="ABA4-like"/>
    <property type="match status" value="1"/>
</dbReference>
<dbReference type="EMBL" id="UINC01117243">
    <property type="protein sequence ID" value="SVC89539.1"/>
    <property type="molecule type" value="Genomic_DNA"/>
</dbReference>
<feature type="transmembrane region" description="Helical" evidence="1">
    <location>
        <begin position="29"/>
        <end position="52"/>
    </location>
</feature>
<feature type="transmembrane region" description="Helical" evidence="1">
    <location>
        <begin position="64"/>
        <end position="90"/>
    </location>
</feature>
<sequence>MSADLILLLCNIIVFPGWLLLVFLPRWKWTLGIVCTGVIPFILGLVYVGLFISQFGSTPEGGGFGSLNGIATLFSNPYVLAAGWIHYLAFDLFVGSWEVFDSQKVGVSHWLVLPCLILTLMLGPTGLALYLIIRAIVTRKPEIYESQTAY</sequence>
<protein>
    <recommendedName>
        <fullName evidence="3">DUF4281 domain-containing protein</fullName>
    </recommendedName>
</protein>
<feature type="transmembrane region" description="Helical" evidence="1">
    <location>
        <begin position="110"/>
        <end position="133"/>
    </location>
</feature>
<name>A0A382QVL9_9ZZZZ</name>
<dbReference type="InterPro" id="IPR025461">
    <property type="entry name" value="ABA4-like"/>
</dbReference>
<feature type="transmembrane region" description="Helical" evidence="1">
    <location>
        <begin position="5"/>
        <end position="23"/>
    </location>
</feature>
<keyword evidence="1" id="KW-0812">Transmembrane</keyword>